<proteinExistence type="inferred from homology"/>
<dbReference type="Gene3D" id="3.40.50.450">
    <property type="match status" value="1"/>
</dbReference>
<gene>
    <name evidence="3" type="primary">dprA</name>
    <name evidence="3" type="ORF">DHf2319_01150</name>
</gene>
<protein>
    <submittedName>
        <fullName evidence="3">DNA-protecting protein DprA</fullName>
    </submittedName>
</protein>
<dbReference type="RefSeq" id="WP_243478981.1">
    <property type="nucleotide sequence ID" value="NZ_CP063982.1"/>
</dbReference>
<dbReference type="InterPro" id="IPR057666">
    <property type="entry name" value="DrpA_SLOG"/>
</dbReference>
<comment type="similarity">
    <text evidence="1">Belongs to the DprA/Smf family.</text>
</comment>
<dbReference type="NCBIfam" id="TIGR00732">
    <property type="entry name" value="dprA"/>
    <property type="match status" value="1"/>
</dbReference>
<evidence type="ECO:0000313" key="3">
    <source>
        <dbReference type="EMBL" id="UOD50578.1"/>
    </source>
</evidence>
<dbReference type="PANTHER" id="PTHR43022:SF1">
    <property type="entry name" value="PROTEIN SMF"/>
    <property type="match status" value="1"/>
</dbReference>
<feature type="domain" description="Smf/DprA SLOG" evidence="2">
    <location>
        <begin position="45"/>
        <end position="255"/>
    </location>
</feature>
<organism evidence="3 4">
    <name type="scientific">Orrella daihaiensis</name>
    <dbReference type="NCBI Taxonomy" id="2782176"/>
    <lineage>
        <taxon>Bacteria</taxon>
        <taxon>Pseudomonadati</taxon>
        <taxon>Pseudomonadota</taxon>
        <taxon>Betaproteobacteria</taxon>
        <taxon>Burkholderiales</taxon>
        <taxon>Alcaligenaceae</taxon>
        <taxon>Orrella</taxon>
    </lineage>
</organism>
<dbReference type="InterPro" id="IPR003488">
    <property type="entry name" value="DprA"/>
</dbReference>
<keyword evidence="4" id="KW-1185">Reference proteome</keyword>
<sequence>MTSNQFTHYQQSVLQRHLLKAASVNATSQAMANVLQWLERPGAHCVTVAHECYPGLLRMLTDSPPVLYGLGNWQVFDKPAVAIVGARRCTPRAADHVFGLAREIAAQGWCVVSGLARGIDTAAHQGALASGVAASTIAVFGCGLDMTYPPENAPLAQQIAESGGLLLSEFELGSAPLARHFPQRNRIVAALGRATIVAQAKIRSGSMITARLAAELGRDVLAVPGLPGDPLSEGPHELIRQGAGLLETIEDLWSVFGLCAQMRANNLLC</sequence>
<name>A0ABY4AJW2_9BURK</name>
<accession>A0ABY4AJW2</accession>
<evidence type="ECO:0000256" key="1">
    <source>
        <dbReference type="ARBA" id="ARBA00006525"/>
    </source>
</evidence>
<evidence type="ECO:0000313" key="4">
    <source>
        <dbReference type="Proteomes" id="UP000831607"/>
    </source>
</evidence>
<dbReference type="Pfam" id="PF02481">
    <property type="entry name" value="DNA_processg_A"/>
    <property type="match status" value="1"/>
</dbReference>
<dbReference type="SUPFAM" id="SSF102405">
    <property type="entry name" value="MCP/YpsA-like"/>
    <property type="match status" value="1"/>
</dbReference>
<dbReference type="EMBL" id="CP063982">
    <property type="protein sequence ID" value="UOD50578.1"/>
    <property type="molecule type" value="Genomic_DNA"/>
</dbReference>
<dbReference type="Proteomes" id="UP000831607">
    <property type="component" value="Chromosome"/>
</dbReference>
<dbReference type="PANTHER" id="PTHR43022">
    <property type="entry name" value="PROTEIN SMF"/>
    <property type="match status" value="1"/>
</dbReference>
<evidence type="ECO:0000259" key="2">
    <source>
        <dbReference type="Pfam" id="PF02481"/>
    </source>
</evidence>
<reference evidence="3 4" key="1">
    <citation type="submission" date="2020-11" db="EMBL/GenBank/DDBJ databases">
        <title>Algicoccus daihaiensis sp.nov., isolated from Daihai Lake in Inner Mongolia.</title>
        <authorList>
            <person name="Kai J."/>
        </authorList>
    </citation>
    <scope>NUCLEOTIDE SEQUENCE [LARGE SCALE GENOMIC DNA]</scope>
    <source>
        <strain evidence="4">f23</strain>
    </source>
</reference>